<dbReference type="RefSeq" id="WP_102874805.1">
    <property type="nucleotide sequence ID" value="NZ_CP010599.1"/>
</dbReference>
<name>A0ABN5GQ20_9RHOB</name>
<reference evidence="1 2" key="2">
    <citation type="journal article" date="2017" name="Int. J. Syst. Evol. Microbiol.">
        <title>Adaptation of Surface-Associated Bacteria to the Open Ocean: A Genomically Distinct Subpopulation of Phaeobacter gallaeciensis Colonizes Pacific Mesozooplankton.</title>
        <authorList>
            <person name="Freese H.M."/>
            <person name="Methner A."/>
            <person name="Overmann J."/>
        </authorList>
    </citation>
    <scope>NUCLEOTIDE SEQUENCE [LARGE SCALE GENOMIC DNA]</scope>
    <source>
        <strain evidence="1 2">P66</strain>
    </source>
</reference>
<dbReference type="Proteomes" id="UP000236536">
    <property type="component" value="Chromosome"/>
</dbReference>
<gene>
    <name evidence="1" type="ORF">PhaeoP66_02855</name>
</gene>
<accession>A0ABN5GQ20</accession>
<evidence type="ECO:0000313" key="1">
    <source>
        <dbReference type="EMBL" id="AUQ95612.1"/>
    </source>
</evidence>
<organism evidence="1 2">
    <name type="scientific">Phaeobacter inhibens</name>
    <dbReference type="NCBI Taxonomy" id="221822"/>
    <lineage>
        <taxon>Bacteria</taxon>
        <taxon>Pseudomonadati</taxon>
        <taxon>Pseudomonadota</taxon>
        <taxon>Alphaproteobacteria</taxon>
        <taxon>Rhodobacterales</taxon>
        <taxon>Roseobacteraceae</taxon>
        <taxon>Phaeobacter</taxon>
    </lineage>
</organism>
<dbReference type="EMBL" id="CP010705">
    <property type="protein sequence ID" value="AUQ95612.1"/>
    <property type="molecule type" value="Genomic_DNA"/>
</dbReference>
<keyword evidence="2" id="KW-1185">Reference proteome</keyword>
<sequence length="323" mass="36018">MTSKKEATRRTIVTKTMVFHQTPDDEFFPNFIFSEGEKHRDTWCVSVYGREGMRPEELLSSVFFLSQAEAQRMVDAYPVGSEVDPLEKYSWLGKEAKRREFFENLLDEGVAPGVNNAGDEESPLAFNTLDAAGITNGFRTSRAVLDFLGKQRVGILKAKHSENWGVAAVFEYCILNLPHSSPAYIAAAYQFHWYITGDEFKAGYLWRDLECVVSGAEQEALKAIEMRKRAGEKGRQSSAKARSKRIASLLAGMETMAKKNPDIIKLGPTCLAALGLDEAIEADPKLWSQGRGQVEEYIGEMKRGEAGQDIQARYLALLLAKTA</sequence>
<reference evidence="1 2" key="1">
    <citation type="journal article" date="2017" name="Genome Biol. Evol.">
        <title>Trajectories and Drivers of Genome Evolution in Surface-Associated Marine Phaeobacter.</title>
        <authorList>
            <person name="Freese H.M."/>
            <person name="Sikorski J."/>
            <person name="Bunk B."/>
            <person name="Scheuner C."/>
            <person name="Meier-Kolthoff J.P."/>
            <person name="Sproer C."/>
            <person name="Gram L."/>
            <person name="Overmann J."/>
        </authorList>
    </citation>
    <scope>NUCLEOTIDE SEQUENCE [LARGE SCALE GENOMIC DNA]</scope>
    <source>
        <strain evidence="1 2">P66</strain>
    </source>
</reference>
<proteinExistence type="predicted"/>
<protein>
    <submittedName>
        <fullName evidence="1">Uncharacterized protein</fullName>
    </submittedName>
</protein>
<evidence type="ECO:0000313" key="2">
    <source>
        <dbReference type="Proteomes" id="UP000236536"/>
    </source>
</evidence>